<accession>A0AAJ0HUK2</accession>
<protein>
    <submittedName>
        <fullName evidence="1">Uncharacterized protein</fullName>
    </submittedName>
</protein>
<evidence type="ECO:0000313" key="1">
    <source>
        <dbReference type="EMBL" id="KAK3362938.1"/>
    </source>
</evidence>
<keyword evidence="2" id="KW-1185">Reference proteome</keyword>
<dbReference type="Proteomes" id="UP001275084">
    <property type="component" value="Unassembled WGS sequence"/>
</dbReference>
<sequence length="204" mass="21942">MVAARASHPSPSITLDTQHSNQTRAPVLVSLLHKPLVKNLKTVTSMRIPFPLNESATSLPAVSTKCMETKLELSSHCGAAKKVCSSELSEAATCEIVLSEFLRSQFLFIFYPVRLVTDSRPAQAPGCEQSSQVVSLTTTWMLSTVNGDPHMAIMLFDIGQILLGLACIMLLGSSVKCNGPAQIPSIQLCLGLAGVWNCPYQSHS</sequence>
<organism evidence="1 2">
    <name type="scientific">Lasiosphaeria hispida</name>
    <dbReference type="NCBI Taxonomy" id="260671"/>
    <lineage>
        <taxon>Eukaryota</taxon>
        <taxon>Fungi</taxon>
        <taxon>Dikarya</taxon>
        <taxon>Ascomycota</taxon>
        <taxon>Pezizomycotina</taxon>
        <taxon>Sordariomycetes</taxon>
        <taxon>Sordariomycetidae</taxon>
        <taxon>Sordariales</taxon>
        <taxon>Lasiosphaeriaceae</taxon>
        <taxon>Lasiosphaeria</taxon>
    </lineage>
</organism>
<dbReference type="AlphaFoldDB" id="A0AAJ0HUK2"/>
<reference evidence="1" key="2">
    <citation type="submission" date="2023-06" db="EMBL/GenBank/DDBJ databases">
        <authorList>
            <consortium name="Lawrence Berkeley National Laboratory"/>
            <person name="Haridas S."/>
            <person name="Hensen N."/>
            <person name="Bonometti L."/>
            <person name="Westerberg I."/>
            <person name="Brannstrom I.O."/>
            <person name="Guillou S."/>
            <person name="Cros-Aarteil S."/>
            <person name="Calhoun S."/>
            <person name="Kuo A."/>
            <person name="Mondo S."/>
            <person name="Pangilinan J."/>
            <person name="Riley R."/>
            <person name="Labutti K."/>
            <person name="Andreopoulos B."/>
            <person name="Lipzen A."/>
            <person name="Chen C."/>
            <person name="Yanf M."/>
            <person name="Daum C."/>
            <person name="Ng V."/>
            <person name="Clum A."/>
            <person name="Steindorff A."/>
            <person name="Ohm R."/>
            <person name="Martin F."/>
            <person name="Silar P."/>
            <person name="Natvig D."/>
            <person name="Lalanne C."/>
            <person name="Gautier V."/>
            <person name="Ament-Velasquez S.L."/>
            <person name="Kruys A."/>
            <person name="Hutchinson M.I."/>
            <person name="Powell A.J."/>
            <person name="Barry K."/>
            <person name="Miller A.N."/>
            <person name="Grigoriev I.V."/>
            <person name="Debuchy R."/>
            <person name="Gladieux P."/>
            <person name="Thoren M.H."/>
            <person name="Johannesson H."/>
        </authorList>
    </citation>
    <scope>NUCLEOTIDE SEQUENCE</scope>
    <source>
        <strain evidence="1">CBS 955.72</strain>
    </source>
</reference>
<reference evidence="1" key="1">
    <citation type="journal article" date="2023" name="Mol. Phylogenet. Evol.">
        <title>Genome-scale phylogeny and comparative genomics of the fungal order Sordariales.</title>
        <authorList>
            <person name="Hensen N."/>
            <person name="Bonometti L."/>
            <person name="Westerberg I."/>
            <person name="Brannstrom I.O."/>
            <person name="Guillou S."/>
            <person name="Cros-Aarteil S."/>
            <person name="Calhoun S."/>
            <person name="Haridas S."/>
            <person name="Kuo A."/>
            <person name="Mondo S."/>
            <person name="Pangilinan J."/>
            <person name="Riley R."/>
            <person name="LaButti K."/>
            <person name="Andreopoulos B."/>
            <person name="Lipzen A."/>
            <person name="Chen C."/>
            <person name="Yan M."/>
            <person name="Daum C."/>
            <person name="Ng V."/>
            <person name="Clum A."/>
            <person name="Steindorff A."/>
            <person name="Ohm R.A."/>
            <person name="Martin F."/>
            <person name="Silar P."/>
            <person name="Natvig D.O."/>
            <person name="Lalanne C."/>
            <person name="Gautier V."/>
            <person name="Ament-Velasquez S.L."/>
            <person name="Kruys A."/>
            <person name="Hutchinson M.I."/>
            <person name="Powell A.J."/>
            <person name="Barry K."/>
            <person name="Miller A.N."/>
            <person name="Grigoriev I.V."/>
            <person name="Debuchy R."/>
            <person name="Gladieux P."/>
            <person name="Hiltunen Thoren M."/>
            <person name="Johannesson H."/>
        </authorList>
    </citation>
    <scope>NUCLEOTIDE SEQUENCE</scope>
    <source>
        <strain evidence="1">CBS 955.72</strain>
    </source>
</reference>
<proteinExistence type="predicted"/>
<evidence type="ECO:0000313" key="2">
    <source>
        <dbReference type="Proteomes" id="UP001275084"/>
    </source>
</evidence>
<comment type="caution">
    <text evidence="1">The sequence shown here is derived from an EMBL/GenBank/DDBJ whole genome shotgun (WGS) entry which is preliminary data.</text>
</comment>
<name>A0AAJ0HUK2_9PEZI</name>
<gene>
    <name evidence="1" type="ORF">B0T25DRAFT_24656</name>
</gene>
<dbReference type="EMBL" id="JAUIQD010000001">
    <property type="protein sequence ID" value="KAK3362938.1"/>
    <property type="molecule type" value="Genomic_DNA"/>
</dbReference>